<keyword evidence="3" id="KW-1185">Reference proteome</keyword>
<accession>A0A439D662</accession>
<feature type="region of interest" description="Disordered" evidence="1">
    <location>
        <begin position="62"/>
        <end position="85"/>
    </location>
</feature>
<feature type="compositionally biased region" description="Acidic residues" evidence="1">
    <location>
        <begin position="1"/>
        <end position="11"/>
    </location>
</feature>
<organism evidence="2 3">
    <name type="scientific">Xylaria grammica</name>
    <dbReference type="NCBI Taxonomy" id="363999"/>
    <lineage>
        <taxon>Eukaryota</taxon>
        <taxon>Fungi</taxon>
        <taxon>Dikarya</taxon>
        <taxon>Ascomycota</taxon>
        <taxon>Pezizomycotina</taxon>
        <taxon>Sordariomycetes</taxon>
        <taxon>Xylariomycetidae</taxon>
        <taxon>Xylariales</taxon>
        <taxon>Xylariaceae</taxon>
        <taxon>Xylaria</taxon>
    </lineage>
</organism>
<evidence type="ECO:0000256" key="1">
    <source>
        <dbReference type="SAM" id="MobiDB-lite"/>
    </source>
</evidence>
<proteinExistence type="predicted"/>
<reference evidence="2 3" key="1">
    <citation type="submission" date="2018-12" db="EMBL/GenBank/DDBJ databases">
        <title>Draft genome sequence of Xylaria grammica IHI A82.</title>
        <authorList>
            <person name="Buettner E."/>
            <person name="Kellner H."/>
        </authorList>
    </citation>
    <scope>NUCLEOTIDE SEQUENCE [LARGE SCALE GENOMIC DNA]</scope>
    <source>
        <strain evidence="2 3">IHI A82</strain>
    </source>
</reference>
<evidence type="ECO:0000313" key="2">
    <source>
        <dbReference type="EMBL" id="RWA09896.1"/>
    </source>
</evidence>
<feature type="compositionally biased region" description="Pro residues" evidence="1">
    <location>
        <begin position="26"/>
        <end position="36"/>
    </location>
</feature>
<dbReference type="EMBL" id="RYZI01000135">
    <property type="protein sequence ID" value="RWA09896.1"/>
    <property type="molecule type" value="Genomic_DNA"/>
</dbReference>
<evidence type="ECO:0000313" key="3">
    <source>
        <dbReference type="Proteomes" id="UP000286045"/>
    </source>
</evidence>
<dbReference type="AlphaFoldDB" id="A0A439D662"/>
<name>A0A439D662_9PEZI</name>
<protein>
    <submittedName>
        <fullName evidence="2">Uncharacterized protein</fullName>
    </submittedName>
</protein>
<sequence length="163" mass="17087">MADCFSEDIYGDLDGLSPPEQAITAPPAPRPSPPNPTLRLPSHLTLTTLLPKQPPHLTLTKRHEHILNKSPRTNPTTPKPSTSNQAALSNIADGALTPGNKDALEPTARVQGALDAAAAAVRFARRVLASTGVGLPLAGIEAEQRAVIRRVDVLVVAHLDGSG</sequence>
<feature type="region of interest" description="Disordered" evidence="1">
    <location>
        <begin position="1"/>
        <end position="38"/>
    </location>
</feature>
<feature type="compositionally biased region" description="Low complexity" evidence="1">
    <location>
        <begin position="68"/>
        <end position="84"/>
    </location>
</feature>
<gene>
    <name evidence="2" type="ORF">EKO27_g5199</name>
</gene>
<comment type="caution">
    <text evidence="2">The sequence shown here is derived from an EMBL/GenBank/DDBJ whole genome shotgun (WGS) entry which is preliminary data.</text>
</comment>
<dbReference type="Proteomes" id="UP000286045">
    <property type="component" value="Unassembled WGS sequence"/>
</dbReference>